<dbReference type="AlphaFoldDB" id="A0A4Q9FQQ4"/>
<dbReference type="Proteomes" id="UP000292372">
    <property type="component" value="Unassembled WGS sequence"/>
</dbReference>
<dbReference type="EMBL" id="SIRS01000002">
    <property type="protein sequence ID" value="TBN17664.1"/>
    <property type="molecule type" value="Genomic_DNA"/>
</dbReference>
<protein>
    <submittedName>
        <fullName evidence="1">Glycosyl transferase</fullName>
    </submittedName>
</protein>
<evidence type="ECO:0000313" key="2">
    <source>
        <dbReference type="Proteomes" id="UP000292372"/>
    </source>
</evidence>
<organism evidence="1 2">
    <name type="scientific">Hyunsoonleella pacifica</name>
    <dbReference type="NCBI Taxonomy" id="1080224"/>
    <lineage>
        <taxon>Bacteria</taxon>
        <taxon>Pseudomonadati</taxon>
        <taxon>Bacteroidota</taxon>
        <taxon>Flavobacteriia</taxon>
        <taxon>Flavobacteriales</taxon>
        <taxon>Flavobacteriaceae</taxon>
    </lineage>
</organism>
<sequence>MKNIIKYLYLNTFLQRIHLFFLYNVMPEKIYLKRRFKKSFKRELDLDNPKTLNEKIVWLKLFDRTDLHTICADKYAVRSYIKEKVGEEYLVPLFYQTKNVEEIIPENLPSPPFIIKANHDSGGGIFVFDKSKTDWNEAQESLKKRLKKNYYPRSKEWQYKNIEPCIIVEKLLISKNGKIPFDYKVHCFNGKANMIQVDIDRDSDNHHRNWYNTKWEREPYKWSSLKENGKATDPSDEDVEKPKTLDEMLALSEKLSTDFCYVRVDWYDVDGKLYFGELTFHHDGGNRPIIPEKWDRILGDMVPLPQKQI</sequence>
<reference evidence="1 2" key="1">
    <citation type="journal article" date="2015" name="Int. J. Syst. Evol. Microbiol.">
        <title>Hyunsoonleella pacifica sp. nov., isolated from seawater of South Pacific Gyre.</title>
        <authorList>
            <person name="Gao X."/>
            <person name="Zhang Z."/>
            <person name="Dai X."/>
            <person name="Zhang X.H."/>
        </authorList>
    </citation>
    <scope>NUCLEOTIDE SEQUENCE [LARGE SCALE GENOMIC DNA]</scope>
    <source>
        <strain evidence="1 2">SW033</strain>
    </source>
</reference>
<proteinExistence type="predicted"/>
<evidence type="ECO:0000313" key="1">
    <source>
        <dbReference type="EMBL" id="TBN17664.1"/>
    </source>
</evidence>
<keyword evidence="2" id="KW-1185">Reference proteome</keyword>
<dbReference type="Pfam" id="PF14305">
    <property type="entry name" value="ATPgrasp_TupA"/>
    <property type="match status" value="1"/>
</dbReference>
<gene>
    <name evidence="1" type="ORF">EYD46_04935</name>
</gene>
<accession>A0A4Q9FQQ4</accession>
<dbReference type="InterPro" id="IPR029465">
    <property type="entry name" value="ATPgrasp_TupA"/>
</dbReference>
<name>A0A4Q9FQQ4_9FLAO</name>
<dbReference type="OrthoDB" id="9791827at2"/>
<dbReference type="RefSeq" id="WP_130935954.1">
    <property type="nucleotide sequence ID" value="NZ_SIRS01000002.1"/>
</dbReference>
<comment type="caution">
    <text evidence="1">The sequence shown here is derived from an EMBL/GenBank/DDBJ whole genome shotgun (WGS) entry which is preliminary data.</text>
</comment>
<dbReference type="GO" id="GO:0016740">
    <property type="term" value="F:transferase activity"/>
    <property type="evidence" value="ECO:0007669"/>
    <property type="project" value="UniProtKB-KW"/>
</dbReference>
<keyword evidence="1" id="KW-0808">Transferase</keyword>